<keyword evidence="1" id="KW-0812">Transmembrane</keyword>
<reference evidence="4" key="1">
    <citation type="submission" date="2019-02" db="EMBL/GenBank/DDBJ databases">
        <title>Draft genome sequence of Muricauda sp. 176CP4-71.</title>
        <authorList>
            <person name="Park J.-S."/>
        </authorList>
    </citation>
    <scope>NUCLEOTIDE SEQUENCE [LARGE SCALE GENOMIC DNA]</scope>
    <source>
        <strain evidence="4">176GS2-150</strain>
    </source>
</reference>
<proteinExistence type="predicted"/>
<keyword evidence="1" id="KW-1133">Transmembrane helix</keyword>
<dbReference type="EMBL" id="SHLY01000002">
    <property type="protein sequence ID" value="TAA47443.1"/>
    <property type="molecule type" value="Genomic_DNA"/>
</dbReference>
<name>A0ABY1WS81_9GAMM</name>
<feature type="signal peptide" evidence="2">
    <location>
        <begin position="1"/>
        <end position="23"/>
    </location>
</feature>
<sequence length="226" mass="25283">MKKGYLFILVLFSSLLFSSASLARLIEFDIQGTEYRVDEFHDPLPNRSITGSIYYDIEMTQMVAGVLQMGSDIFVYDRSRGIGGSSLVGGAYYAWMFIDFDISFVSLSNPENRVHWSRNQYEIWGVYDAIPCFEDDSLPCYWGVGIGDEEVWAAAIANGSRLDAFPVYQDSYYSNGVTGDMWAAPPEEGGFRFVDEVPSVVVVPATPSLLLAMFTMVGLIGTRKYH</sequence>
<evidence type="ECO:0000313" key="4">
    <source>
        <dbReference type="Proteomes" id="UP000292544"/>
    </source>
</evidence>
<comment type="caution">
    <text evidence="3">The sequence shown here is derived from an EMBL/GenBank/DDBJ whole genome shotgun (WGS) entry which is preliminary data.</text>
</comment>
<keyword evidence="1" id="KW-0472">Membrane</keyword>
<organism evidence="3 4">
    <name type="scientific">Corallincola spongiicola</name>
    <dbReference type="NCBI Taxonomy" id="2520508"/>
    <lineage>
        <taxon>Bacteria</taxon>
        <taxon>Pseudomonadati</taxon>
        <taxon>Pseudomonadota</taxon>
        <taxon>Gammaproteobacteria</taxon>
        <taxon>Alteromonadales</taxon>
        <taxon>Psychromonadaceae</taxon>
        <taxon>Corallincola</taxon>
    </lineage>
</organism>
<evidence type="ECO:0000256" key="2">
    <source>
        <dbReference type="SAM" id="SignalP"/>
    </source>
</evidence>
<evidence type="ECO:0008006" key="5">
    <source>
        <dbReference type="Google" id="ProtNLM"/>
    </source>
</evidence>
<dbReference type="RefSeq" id="WP_130566544.1">
    <property type="nucleotide sequence ID" value="NZ_SHLY01000002.1"/>
</dbReference>
<keyword evidence="4" id="KW-1185">Reference proteome</keyword>
<feature type="transmembrane region" description="Helical" evidence="1">
    <location>
        <begin position="201"/>
        <end position="221"/>
    </location>
</feature>
<feature type="chain" id="PRO_5046013798" description="PEP-CTERM sorting domain-containing protein" evidence="2">
    <location>
        <begin position="24"/>
        <end position="226"/>
    </location>
</feature>
<evidence type="ECO:0000313" key="3">
    <source>
        <dbReference type="EMBL" id="TAA47443.1"/>
    </source>
</evidence>
<protein>
    <recommendedName>
        <fullName evidence="5">PEP-CTERM sorting domain-containing protein</fullName>
    </recommendedName>
</protein>
<evidence type="ECO:0000256" key="1">
    <source>
        <dbReference type="SAM" id="Phobius"/>
    </source>
</evidence>
<keyword evidence="2" id="KW-0732">Signal</keyword>
<gene>
    <name evidence="3" type="ORF">EXY25_09475</name>
</gene>
<accession>A0ABY1WS81</accession>
<dbReference type="Proteomes" id="UP000292544">
    <property type="component" value="Unassembled WGS sequence"/>
</dbReference>